<feature type="region of interest" description="Disordered" evidence="2">
    <location>
        <begin position="472"/>
        <end position="493"/>
    </location>
</feature>
<feature type="compositionally biased region" description="Low complexity" evidence="2">
    <location>
        <begin position="163"/>
        <end position="176"/>
    </location>
</feature>
<feature type="coiled-coil region" evidence="1">
    <location>
        <begin position="209"/>
        <end position="261"/>
    </location>
</feature>
<name>A0ABP1QII8_9HEXA</name>
<keyword evidence="1" id="KW-0175">Coiled coil</keyword>
<organism evidence="3 4">
    <name type="scientific">Orchesella dallaii</name>
    <dbReference type="NCBI Taxonomy" id="48710"/>
    <lineage>
        <taxon>Eukaryota</taxon>
        <taxon>Metazoa</taxon>
        <taxon>Ecdysozoa</taxon>
        <taxon>Arthropoda</taxon>
        <taxon>Hexapoda</taxon>
        <taxon>Collembola</taxon>
        <taxon>Entomobryomorpha</taxon>
        <taxon>Entomobryoidea</taxon>
        <taxon>Orchesellidae</taxon>
        <taxon>Orchesellinae</taxon>
        <taxon>Orchesella</taxon>
    </lineage>
</organism>
<feature type="coiled-coil region" evidence="1">
    <location>
        <begin position="506"/>
        <end position="561"/>
    </location>
</feature>
<feature type="region of interest" description="Disordered" evidence="2">
    <location>
        <begin position="1"/>
        <end position="79"/>
    </location>
</feature>
<feature type="coiled-coil region" evidence="1">
    <location>
        <begin position="316"/>
        <end position="381"/>
    </location>
</feature>
<feature type="compositionally biased region" description="Basic and acidic residues" evidence="2">
    <location>
        <begin position="24"/>
        <end position="44"/>
    </location>
</feature>
<accession>A0ABP1QII8</accession>
<evidence type="ECO:0000256" key="1">
    <source>
        <dbReference type="SAM" id="Coils"/>
    </source>
</evidence>
<dbReference type="PANTHER" id="PTHR14240:SF1">
    <property type="entry name" value="PROTEIN FANTOM-RELATED"/>
    <property type="match status" value="1"/>
</dbReference>
<keyword evidence="4" id="KW-1185">Reference proteome</keyword>
<sequence length="633" mass="72749">MSNSEEEEEILSVPSDESESTVAKPEKEEDNEIRSHKKLNESKTTKNSTMTQQSKSPDGEVIADEAKPPHHRVSQMSEENLVLKKQLKKQEERIKILATKLIRLINERSNKTKRDEIRLDEQKTRIADLEHEVSNLRDKLLVSKQQLSSYTRLIPHPPSRQASMLSSSTATTSHSTQNKKPRSARSSGSQPPRPSTATSSRGTFDKNFADRVEELLLEAKAENQALEDQLKNCRQRLTATEEELEKAKEELKGKDMEYQEEILTIKSQLDKEQDIVKKKKQLSDNIQLIRLQRESRRTASWLSTLETQCRALESSLGTATETVQHLETQLTEVQEELVQEQQKNITLQKQMEDATSSLSRLKELEAQIHALQDENKIFKESNESLLTKAFSVTEKVEKAESVEMNIRVQMSHLEAVLKTEMRSKHDLQDHLRLEREKCSRLESTNEQLQATLEKLNEEMKKYKLPVNKVRKASLNDGNSTPVPSSNASSCMNGTEKEENCQHKLSLLKLEEELKNIKHQLTTVKDEHGKTKMLLRNQVSANKEYQSQIEDLTSRLDKADEFHHKKLQDFVKVLEERTRQIAFLEKCMDEWRSKQDGDKNSFAIMSESENFKESEGRDTEADGENKSTVTAEDE</sequence>
<feature type="compositionally biased region" description="Basic and acidic residues" evidence="2">
    <location>
        <begin position="608"/>
        <end position="624"/>
    </location>
</feature>
<protein>
    <submittedName>
        <fullName evidence="3">Uncharacterized protein</fullName>
    </submittedName>
</protein>
<evidence type="ECO:0000313" key="4">
    <source>
        <dbReference type="Proteomes" id="UP001642540"/>
    </source>
</evidence>
<feature type="coiled-coil region" evidence="1">
    <location>
        <begin position="431"/>
        <end position="465"/>
    </location>
</feature>
<comment type="caution">
    <text evidence="3">The sequence shown here is derived from an EMBL/GenBank/DDBJ whole genome shotgun (WGS) entry which is preliminary data.</text>
</comment>
<dbReference type="PANTHER" id="PTHR14240">
    <property type="entry name" value="RETINITIS PIGMENTOSA GTPASE REGULATOR-INTERACTING PROTEIN"/>
    <property type="match status" value="1"/>
</dbReference>
<evidence type="ECO:0000256" key="2">
    <source>
        <dbReference type="SAM" id="MobiDB-lite"/>
    </source>
</evidence>
<dbReference type="InterPro" id="IPR031139">
    <property type="entry name" value="RPGRIP1_fam"/>
</dbReference>
<feature type="region of interest" description="Disordered" evidence="2">
    <location>
        <begin position="592"/>
        <end position="633"/>
    </location>
</feature>
<gene>
    <name evidence="3" type="ORF">ODALV1_LOCUS11748</name>
</gene>
<reference evidence="3 4" key="1">
    <citation type="submission" date="2024-08" db="EMBL/GenBank/DDBJ databases">
        <authorList>
            <person name="Cucini C."/>
            <person name="Frati F."/>
        </authorList>
    </citation>
    <scope>NUCLEOTIDE SEQUENCE [LARGE SCALE GENOMIC DNA]</scope>
</reference>
<feature type="region of interest" description="Disordered" evidence="2">
    <location>
        <begin position="151"/>
        <end position="205"/>
    </location>
</feature>
<feature type="compositionally biased region" description="Polar residues" evidence="2">
    <location>
        <begin position="475"/>
        <end position="492"/>
    </location>
</feature>
<feature type="compositionally biased region" description="Polar residues" evidence="2">
    <location>
        <begin position="184"/>
        <end position="202"/>
    </location>
</feature>
<proteinExistence type="predicted"/>
<evidence type="ECO:0000313" key="3">
    <source>
        <dbReference type="EMBL" id="CAL8104405.1"/>
    </source>
</evidence>
<feature type="compositionally biased region" description="Polar residues" evidence="2">
    <location>
        <begin position="45"/>
        <end position="56"/>
    </location>
</feature>
<dbReference type="EMBL" id="CAXLJM020000035">
    <property type="protein sequence ID" value="CAL8104405.1"/>
    <property type="molecule type" value="Genomic_DNA"/>
</dbReference>
<feature type="compositionally biased region" description="Acidic residues" evidence="2">
    <location>
        <begin position="1"/>
        <end position="10"/>
    </location>
</feature>
<dbReference type="Proteomes" id="UP001642540">
    <property type="component" value="Unassembled WGS sequence"/>
</dbReference>